<dbReference type="EMBL" id="DTBJ01000016">
    <property type="protein sequence ID" value="HGM58418.1"/>
    <property type="molecule type" value="Genomic_DNA"/>
</dbReference>
<comment type="caution">
    <text evidence="1">The sequence shown here is derived from an EMBL/GenBank/DDBJ whole genome shotgun (WGS) entry which is preliminary data.</text>
</comment>
<dbReference type="AlphaFoldDB" id="A0A7C4D9N7"/>
<organism evidence="1">
    <name type="scientific">Staphylothermus marinus</name>
    <dbReference type="NCBI Taxonomy" id="2280"/>
    <lineage>
        <taxon>Archaea</taxon>
        <taxon>Thermoproteota</taxon>
        <taxon>Thermoprotei</taxon>
        <taxon>Desulfurococcales</taxon>
        <taxon>Desulfurococcaceae</taxon>
        <taxon>Staphylothermus</taxon>
    </lineage>
</organism>
<accession>A0A7C4D9N7</accession>
<protein>
    <submittedName>
        <fullName evidence="1">Uncharacterized protein</fullName>
    </submittedName>
</protein>
<gene>
    <name evidence="1" type="ORF">ENU14_02380</name>
</gene>
<evidence type="ECO:0000313" key="1">
    <source>
        <dbReference type="EMBL" id="HGM58418.1"/>
    </source>
</evidence>
<reference evidence="1" key="1">
    <citation type="journal article" date="2020" name="mSystems">
        <title>Genome- and Community-Level Interaction Insights into Carbon Utilization and Element Cycling Functions of Hydrothermarchaeota in Hydrothermal Sediment.</title>
        <authorList>
            <person name="Zhou Z."/>
            <person name="Liu Y."/>
            <person name="Xu W."/>
            <person name="Pan J."/>
            <person name="Luo Z.H."/>
            <person name="Li M."/>
        </authorList>
    </citation>
    <scope>NUCLEOTIDE SEQUENCE [LARGE SCALE GENOMIC DNA]</scope>
    <source>
        <strain evidence="1">SpSt-642</strain>
    </source>
</reference>
<sequence length="79" mass="9067">MTIGLFKGTSKAGHKGWTTVYCAICNTKIDVFKAVDEKNLYYCPTCKSKDIEAFFCTAHARNLHFKCPYCKNELKPYFI</sequence>
<name>A0A7C4D9N7_STAMA</name>
<proteinExistence type="predicted"/>